<name>A0ACC0WQ21_9STRA</name>
<keyword evidence="2" id="KW-1185">Reference proteome</keyword>
<gene>
    <name evidence="1" type="ORF">PsorP6_002237</name>
</gene>
<reference evidence="1 2" key="1">
    <citation type="journal article" date="2022" name="bioRxiv">
        <title>The genome of the oomycete Peronosclerospora sorghi, a cosmopolitan pathogen of maize and sorghum, is inflated with dispersed pseudogenes.</title>
        <authorList>
            <person name="Fletcher K."/>
            <person name="Martin F."/>
            <person name="Isakeit T."/>
            <person name="Cavanaugh K."/>
            <person name="Magill C."/>
            <person name="Michelmore R."/>
        </authorList>
    </citation>
    <scope>NUCLEOTIDE SEQUENCE [LARGE SCALE GENOMIC DNA]</scope>
    <source>
        <strain evidence="1">P6</strain>
    </source>
</reference>
<dbReference type="EMBL" id="CM047580">
    <property type="protein sequence ID" value="KAI9920687.1"/>
    <property type="molecule type" value="Genomic_DNA"/>
</dbReference>
<dbReference type="Proteomes" id="UP001163321">
    <property type="component" value="Chromosome 1"/>
</dbReference>
<proteinExistence type="predicted"/>
<protein>
    <submittedName>
        <fullName evidence="1">Uncharacterized protein</fullName>
    </submittedName>
</protein>
<evidence type="ECO:0000313" key="1">
    <source>
        <dbReference type="EMBL" id="KAI9920687.1"/>
    </source>
</evidence>
<sequence>METVPASSDVAVEKQNRVTSSVLAISFTQVQVKEEVAINPFTMNNSKLNAKVVEHRRMEASTTLPLPAGAVGTPKALIAIGGNEAKAGSVAAATPDPPASSEVPMSVLNELSNEELASRINHWYQATMLPCHLPI</sequence>
<evidence type="ECO:0000313" key="2">
    <source>
        <dbReference type="Proteomes" id="UP001163321"/>
    </source>
</evidence>
<accession>A0ACC0WQ21</accession>
<comment type="caution">
    <text evidence="1">The sequence shown here is derived from an EMBL/GenBank/DDBJ whole genome shotgun (WGS) entry which is preliminary data.</text>
</comment>
<organism evidence="1 2">
    <name type="scientific">Peronosclerospora sorghi</name>
    <dbReference type="NCBI Taxonomy" id="230839"/>
    <lineage>
        <taxon>Eukaryota</taxon>
        <taxon>Sar</taxon>
        <taxon>Stramenopiles</taxon>
        <taxon>Oomycota</taxon>
        <taxon>Peronosporomycetes</taxon>
        <taxon>Peronosporales</taxon>
        <taxon>Peronosporaceae</taxon>
        <taxon>Peronosclerospora</taxon>
    </lineage>
</organism>